<organism evidence="1 2">
    <name type="scientific">Penstemon smallii</name>
    <dbReference type="NCBI Taxonomy" id="265156"/>
    <lineage>
        <taxon>Eukaryota</taxon>
        <taxon>Viridiplantae</taxon>
        <taxon>Streptophyta</taxon>
        <taxon>Embryophyta</taxon>
        <taxon>Tracheophyta</taxon>
        <taxon>Spermatophyta</taxon>
        <taxon>Magnoliopsida</taxon>
        <taxon>eudicotyledons</taxon>
        <taxon>Gunneridae</taxon>
        <taxon>Pentapetalae</taxon>
        <taxon>asterids</taxon>
        <taxon>lamiids</taxon>
        <taxon>Lamiales</taxon>
        <taxon>Plantaginaceae</taxon>
        <taxon>Cheloneae</taxon>
        <taxon>Penstemon</taxon>
    </lineage>
</organism>
<name>A0ABD3SA49_9LAMI</name>
<gene>
    <name evidence="1" type="ORF">ACJIZ3_007296</name>
</gene>
<evidence type="ECO:0008006" key="3">
    <source>
        <dbReference type="Google" id="ProtNLM"/>
    </source>
</evidence>
<proteinExistence type="predicted"/>
<evidence type="ECO:0000313" key="1">
    <source>
        <dbReference type="EMBL" id="KAL3821391.1"/>
    </source>
</evidence>
<sequence>MESKDLVVCMESLALVICNVSRVEPSFCIWVMKEYGDVDSWSKHFNIDFSSFGGGFTRPLWVRKNGEVIAVSEDGRLICYDLDGEEIRDLGVRGLGCEDYRRSLHVDGFMESLVLLERGRNFSDVITCNRLPTLQGRECDETCSYASDYEQCSESDYKHRQGSYGEHMVM</sequence>
<dbReference type="AlphaFoldDB" id="A0ABD3SA49"/>
<protein>
    <recommendedName>
        <fullName evidence="3">F-box associated domain-containing protein</fullName>
    </recommendedName>
</protein>
<evidence type="ECO:0000313" key="2">
    <source>
        <dbReference type="Proteomes" id="UP001634393"/>
    </source>
</evidence>
<keyword evidence="2" id="KW-1185">Reference proteome</keyword>
<dbReference type="Proteomes" id="UP001634393">
    <property type="component" value="Unassembled WGS sequence"/>
</dbReference>
<comment type="caution">
    <text evidence="1">The sequence shown here is derived from an EMBL/GenBank/DDBJ whole genome shotgun (WGS) entry which is preliminary data.</text>
</comment>
<accession>A0ABD3SA49</accession>
<dbReference type="EMBL" id="JBJXBP010000007">
    <property type="protein sequence ID" value="KAL3821391.1"/>
    <property type="molecule type" value="Genomic_DNA"/>
</dbReference>
<reference evidence="1 2" key="1">
    <citation type="submission" date="2024-12" db="EMBL/GenBank/DDBJ databases">
        <title>The unique morphological basis and parallel evolutionary history of personate flowers in Penstemon.</title>
        <authorList>
            <person name="Depatie T.H."/>
            <person name="Wessinger C.A."/>
        </authorList>
    </citation>
    <scope>NUCLEOTIDE SEQUENCE [LARGE SCALE GENOMIC DNA]</scope>
    <source>
        <strain evidence="1">WTNN_2</strain>
        <tissue evidence="1">Leaf</tissue>
    </source>
</reference>